<reference evidence="2" key="1">
    <citation type="submission" date="2023-05" db="EMBL/GenBank/DDBJ databases">
        <authorList>
            <person name="Zhang X."/>
        </authorList>
    </citation>
    <scope>NUCLEOTIDE SEQUENCE</scope>
    <source>
        <strain evidence="2">YF14B1</strain>
    </source>
</reference>
<evidence type="ECO:0000259" key="1">
    <source>
        <dbReference type="Pfam" id="PF14024"/>
    </source>
</evidence>
<dbReference type="Proteomes" id="UP001241110">
    <property type="component" value="Unassembled WGS sequence"/>
</dbReference>
<feature type="domain" description="DUF4240" evidence="1">
    <location>
        <begin position="7"/>
        <end position="148"/>
    </location>
</feature>
<proteinExistence type="predicted"/>
<dbReference type="EMBL" id="JASJOS010000006">
    <property type="protein sequence ID" value="MDJ1482070.1"/>
    <property type="molecule type" value="Genomic_DNA"/>
</dbReference>
<evidence type="ECO:0000313" key="2">
    <source>
        <dbReference type="EMBL" id="MDJ1482070.1"/>
    </source>
</evidence>
<sequence length="207" mass="24365">MSPQEEENLFWNAIEKSNRSQSSHWSDYDIEEHLESLIKLLSHHTKEELIIFEKVFQEKMYELYTTEIAELSIILENGYTVEGEKIIFGNGLSTDGFIYFRCWLLLKGKQFFDDITKDINAFINGKYSFDIGDTWAEGLLYVSEEAYAVYNDNEEKIEIQDAVAKLFPEVIHYDLVDEEMKREPMEGEDLQNMYPELINVITDLRNE</sequence>
<accession>A0AAE3QN27</accession>
<dbReference type="RefSeq" id="WP_313980699.1">
    <property type="nucleotide sequence ID" value="NZ_JASJOS010000006.1"/>
</dbReference>
<gene>
    <name evidence="2" type="ORF">QNI16_16325</name>
</gene>
<dbReference type="Pfam" id="PF14024">
    <property type="entry name" value="DUF4240"/>
    <property type="match status" value="1"/>
</dbReference>
<protein>
    <submittedName>
        <fullName evidence="2">DUF4240 domain-containing protein</fullName>
    </submittedName>
</protein>
<dbReference type="AlphaFoldDB" id="A0AAE3QN27"/>
<evidence type="ECO:0000313" key="3">
    <source>
        <dbReference type="Proteomes" id="UP001241110"/>
    </source>
</evidence>
<dbReference type="InterPro" id="IPR025334">
    <property type="entry name" value="DUF4240"/>
</dbReference>
<name>A0AAE3QN27_9BACT</name>
<organism evidence="2 3">
    <name type="scientific">Xanthocytophaga flava</name>
    <dbReference type="NCBI Taxonomy" id="3048013"/>
    <lineage>
        <taxon>Bacteria</taxon>
        <taxon>Pseudomonadati</taxon>
        <taxon>Bacteroidota</taxon>
        <taxon>Cytophagia</taxon>
        <taxon>Cytophagales</taxon>
        <taxon>Rhodocytophagaceae</taxon>
        <taxon>Xanthocytophaga</taxon>
    </lineage>
</organism>
<comment type="caution">
    <text evidence="2">The sequence shown here is derived from an EMBL/GenBank/DDBJ whole genome shotgun (WGS) entry which is preliminary data.</text>
</comment>